<proteinExistence type="predicted"/>
<evidence type="ECO:0000256" key="1">
    <source>
        <dbReference type="SAM" id="Phobius"/>
    </source>
</evidence>
<dbReference type="EMBL" id="BRXW01000219">
    <property type="protein sequence ID" value="GMI14830.1"/>
    <property type="molecule type" value="Genomic_DNA"/>
</dbReference>
<keyword evidence="1" id="KW-0812">Transmembrane</keyword>
<sequence length="277" mass="29953">MSKNIIICLAFGGGLIPATIAANKSMFALVLGQKNQKDIDDSKKVISSGSESRTTKGLKSLDPSYDKIVYIPSTSPGPSLSSSPFLLQGSVKTLDILNVISRIQSVDSLCKWADLPSTKVDDLATPDNPPMWLPRSTFKTNIRENKPGAWPIDIEGNPISPELYAEYNGKLKNVDIPDNALDVVFDTWAWGASIATPDKVSTQLNSWRNGEFDLNKFERAAIGGRSVTGLAILTFIVIQVAAYGVLFVAPFFREVFNVDLGFGTLGSCGVEGCVNLF</sequence>
<accession>A0A9W7FMQ6</accession>
<organism evidence="2 3">
    <name type="scientific">Triparma laevis f. longispina</name>
    <dbReference type="NCBI Taxonomy" id="1714387"/>
    <lineage>
        <taxon>Eukaryota</taxon>
        <taxon>Sar</taxon>
        <taxon>Stramenopiles</taxon>
        <taxon>Ochrophyta</taxon>
        <taxon>Bolidophyceae</taxon>
        <taxon>Parmales</taxon>
        <taxon>Triparmaceae</taxon>
        <taxon>Triparma</taxon>
    </lineage>
</organism>
<comment type="caution">
    <text evidence="2">The sequence shown here is derived from an EMBL/GenBank/DDBJ whole genome shotgun (WGS) entry which is preliminary data.</text>
</comment>
<gene>
    <name evidence="2" type="ORF">TrLO_g295</name>
</gene>
<keyword evidence="1" id="KW-0472">Membrane</keyword>
<evidence type="ECO:0000313" key="2">
    <source>
        <dbReference type="EMBL" id="GMI14830.1"/>
    </source>
</evidence>
<keyword evidence="1" id="KW-1133">Transmembrane helix</keyword>
<dbReference type="AlphaFoldDB" id="A0A9W7FMQ6"/>
<keyword evidence="3" id="KW-1185">Reference proteome</keyword>
<protein>
    <submittedName>
        <fullName evidence="2">Uncharacterized protein</fullName>
    </submittedName>
</protein>
<name>A0A9W7FMQ6_9STRA</name>
<reference evidence="3" key="1">
    <citation type="journal article" date="2023" name="Commun. Biol.">
        <title>Genome analysis of Parmales, the sister group of diatoms, reveals the evolutionary specialization of diatoms from phago-mixotrophs to photoautotrophs.</title>
        <authorList>
            <person name="Ban H."/>
            <person name="Sato S."/>
            <person name="Yoshikawa S."/>
            <person name="Yamada K."/>
            <person name="Nakamura Y."/>
            <person name="Ichinomiya M."/>
            <person name="Sato N."/>
            <person name="Blanc-Mathieu R."/>
            <person name="Endo H."/>
            <person name="Kuwata A."/>
            <person name="Ogata H."/>
        </authorList>
    </citation>
    <scope>NUCLEOTIDE SEQUENCE [LARGE SCALE GENOMIC DNA]</scope>
    <source>
        <strain evidence="3">NIES 3700</strain>
    </source>
</reference>
<dbReference type="Proteomes" id="UP001165122">
    <property type="component" value="Unassembled WGS sequence"/>
</dbReference>
<feature type="transmembrane region" description="Helical" evidence="1">
    <location>
        <begin position="229"/>
        <end position="252"/>
    </location>
</feature>
<evidence type="ECO:0000313" key="3">
    <source>
        <dbReference type="Proteomes" id="UP001165122"/>
    </source>
</evidence>
<dbReference type="OrthoDB" id="195001at2759"/>